<keyword evidence="9" id="KW-1185">Reference proteome</keyword>
<dbReference type="InterPro" id="IPR012944">
    <property type="entry name" value="SusD_RagB_dom"/>
</dbReference>
<accession>A0A5Q0Q768</accession>
<evidence type="ECO:0000259" key="6">
    <source>
        <dbReference type="Pfam" id="PF07980"/>
    </source>
</evidence>
<dbReference type="InterPro" id="IPR011990">
    <property type="entry name" value="TPR-like_helical_dom_sf"/>
</dbReference>
<dbReference type="Pfam" id="PF07980">
    <property type="entry name" value="SusD_RagB"/>
    <property type="match status" value="1"/>
</dbReference>
<keyword evidence="5" id="KW-0998">Cell outer membrane</keyword>
<feature type="domain" description="SusD-like N-terminal" evidence="7">
    <location>
        <begin position="21"/>
        <end position="221"/>
    </location>
</feature>
<dbReference type="AlphaFoldDB" id="A0A5Q0Q768"/>
<keyword evidence="4" id="KW-0472">Membrane</keyword>
<comment type="subcellular location">
    <subcellularLocation>
        <location evidence="1">Cell outer membrane</location>
    </subcellularLocation>
</comment>
<gene>
    <name evidence="8" type="ORF">GFH32_00815</name>
</gene>
<dbReference type="Pfam" id="PF14322">
    <property type="entry name" value="SusD-like_3"/>
    <property type="match status" value="1"/>
</dbReference>
<dbReference type="Gene3D" id="1.25.40.390">
    <property type="match status" value="1"/>
</dbReference>
<evidence type="ECO:0000259" key="7">
    <source>
        <dbReference type="Pfam" id="PF14322"/>
    </source>
</evidence>
<comment type="similarity">
    <text evidence="2">Belongs to the SusD family.</text>
</comment>
<dbReference type="EMBL" id="CP045652">
    <property type="protein sequence ID" value="QGA24949.1"/>
    <property type="molecule type" value="Genomic_DNA"/>
</dbReference>
<dbReference type="PROSITE" id="PS51257">
    <property type="entry name" value="PROKAR_LIPOPROTEIN"/>
    <property type="match status" value="1"/>
</dbReference>
<protein>
    <submittedName>
        <fullName evidence="8">RagB/SusD family nutrient uptake outer membrane protein</fullName>
    </submittedName>
</protein>
<proteinExistence type="inferred from homology"/>
<dbReference type="Proteomes" id="UP000326921">
    <property type="component" value="Chromosome"/>
</dbReference>
<evidence type="ECO:0000256" key="3">
    <source>
        <dbReference type="ARBA" id="ARBA00022729"/>
    </source>
</evidence>
<name>A0A5Q0Q768_9SPHI</name>
<dbReference type="InterPro" id="IPR033985">
    <property type="entry name" value="SusD-like_N"/>
</dbReference>
<reference evidence="8 9" key="1">
    <citation type="submission" date="2019-10" db="EMBL/GenBank/DDBJ databases">
        <authorList>
            <person name="Dong K."/>
        </authorList>
    </citation>
    <scope>NUCLEOTIDE SEQUENCE [LARGE SCALE GENOMIC DNA]</scope>
    <source>
        <strain evidence="9">dk4302</strain>
    </source>
</reference>
<evidence type="ECO:0000256" key="2">
    <source>
        <dbReference type="ARBA" id="ARBA00006275"/>
    </source>
</evidence>
<dbReference type="RefSeq" id="WP_153509271.1">
    <property type="nucleotide sequence ID" value="NZ_CP045652.1"/>
</dbReference>
<evidence type="ECO:0000256" key="1">
    <source>
        <dbReference type="ARBA" id="ARBA00004442"/>
    </source>
</evidence>
<feature type="domain" description="RagB/SusD" evidence="6">
    <location>
        <begin position="330"/>
        <end position="493"/>
    </location>
</feature>
<evidence type="ECO:0000256" key="4">
    <source>
        <dbReference type="ARBA" id="ARBA00023136"/>
    </source>
</evidence>
<evidence type="ECO:0000313" key="8">
    <source>
        <dbReference type="EMBL" id="QGA24949.1"/>
    </source>
</evidence>
<dbReference type="GO" id="GO:0009279">
    <property type="term" value="C:cell outer membrane"/>
    <property type="evidence" value="ECO:0007669"/>
    <property type="project" value="UniProtKB-SubCell"/>
</dbReference>
<evidence type="ECO:0000256" key="5">
    <source>
        <dbReference type="ARBA" id="ARBA00023237"/>
    </source>
</evidence>
<keyword evidence="3" id="KW-0732">Signal</keyword>
<dbReference type="KEGG" id="sphe:GFH32_00815"/>
<organism evidence="8 9">
    <name type="scientific">Sphingobacterium zhuxiongii</name>
    <dbReference type="NCBI Taxonomy" id="2662364"/>
    <lineage>
        <taxon>Bacteria</taxon>
        <taxon>Pseudomonadati</taxon>
        <taxon>Bacteroidota</taxon>
        <taxon>Sphingobacteriia</taxon>
        <taxon>Sphingobacteriales</taxon>
        <taxon>Sphingobacteriaceae</taxon>
        <taxon>Sphingobacterium</taxon>
    </lineage>
</organism>
<sequence>MKRFHQIIILASSTLFLSCGDFLDKQPLGEMSVESAFSTANDANKALVAAYNPMLNYNGMSGYSIYDIAADNAEKGGEGPSDGGYFNEIAYSTLTSSNTIASQVWKSSFLGIRRANIVIEKVPQIAMDDNAKQRILAEGRFLRAFYYFNLVTLYGDVPLIDKAEQVEQNFERSSKELVYDLIIQDLTFASGILPEKANLAAGEKARATKGAAEAYLGKVYLYKGDFAQAEIWLKKVIDSKAYSLTPKYYDIFSTESDFGRENIFEVNYVYDAQFNNTTNLNQLRQGSTAMYGYGFANPTQDLVDAFEPGDPRKGHTVYKQNDIMPDGVTADVGISETGYMNKKAYLLESEFPVTGDARHSGKNELLYRYGMLLLWHAEAANEVGKTQDALKSLNEVRVRAREGNNNILPLVTVTNKEDLKKAIWQEQRVEYAMENIRYFDLIRQKRAGLVMRAYSLKYNSNKGKNFRDGINELFPIPQSEIDISQGKLKQNTGF</sequence>
<dbReference type="CDD" id="cd08977">
    <property type="entry name" value="SusD"/>
    <property type="match status" value="1"/>
</dbReference>
<evidence type="ECO:0000313" key="9">
    <source>
        <dbReference type="Proteomes" id="UP000326921"/>
    </source>
</evidence>
<dbReference type="SUPFAM" id="SSF48452">
    <property type="entry name" value="TPR-like"/>
    <property type="match status" value="1"/>
</dbReference>